<dbReference type="InterPro" id="IPR005467">
    <property type="entry name" value="His_kinase_dom"/>
</dbReference>
<dbReference type="InterPro" id="IPR036890">
    <property type="entry name" value="HATPase_C_sf"/>
</dbReference>
<dbReference type="Pfam" id="PF00672">
    <property type="entry name" value="HAMP"/>
    <property type="match status" value="1"/>
</dbReference>
<dbReference type="PRINTS" id="PR00344">
    <property type="entry name" value="BCTRLSENSOR"/>
</dbReference>
<dbReference type="PANTHER" id="PTHR34220">
    <property type="entry name" value="SENSOR HISTIDINE KINASE YPDA"/>
    <property type="match status" value="1"/>
</dbReference>
<dbReference type="SUPFAM" id="SSF55874">
    <property type="entry name" value="ATPase domain of HSP90 chaperone/DNA topoisomerase II/histidine kinase"/>
    <property type="match status" value="1"/>
</dbReference>
<protein>
    <recommendedName>
        <fullName evidence="3">histidine kinase</fullName>
        <ecNumber evidence="3">2.7.13.3</ecNumber>
    </recommendedName>
</protein>
<feature type="domain" description="Histidine kinase" evidence="9">
    <location>
        <begin position="471"/>
        <end position="579"/>
    </location>
</feature>
<accession>A0A174G9N6</accession>
<dbReference type="GO" id="GO:0000155">
    <property type="term" value="F:phosphorelay sensor kinase activity"/>
    <property type="evidence" value="ECO:0007669"/>
    <property type="project" value="InterPro"/>
</dbReference>
<dbReference type="Gene3D" id="3.30.565.10">
    <property type="entry name" value="Histidine kinase-like ATPase, C-terminal domain"/>
    <property type="match status" value="1"/>
</dbReference>
<dbReference type="InterPro" id="IPR003660">
    <property type="entry name" value="HAMP_dom"/>
</dbReference>
<dbReference type="PANTHER" id="PTHR34220:SF7">
    <property type="entry name" value="SENSOR HISTIDINE KINASE YPDA"/>
    <property type="match status" value="1"/>
</dbReference>
<evidence type="ECO:0000256" key="2">
    <source>
        <dbReference type="ARBA" id="ARBA00004370"/>
    </source>
</evidence>
<evidence type="ECO:0000259" key="10">
    <source>
        <dbReference type="PROSITE" id="PS50885"/>
    </source>
</evidence>
<evidence type="ECO:0000256" key="3">
    <source>
        <dbReference type="ARBA" id="ARBA00012438"/>
    </source>
</evidence>
<evidence type="ECO:0000256" key="1">
    <source>
        <dbReference type="ARBA" id="ARBA00000085"/>
    </source>
</evidence>
<evidence type="ECO:0000256" key="6">
    <source>
        <dbReference type="ARBA" id="ARBA00022777"/>
    </source>
</evidence>
<feature type="domain" description="HAMP" evidence="10">
    <location>
        <begin position="301"/>
        <end position="353"/>
    </location>
</feature>
<dbReference type="InterPro" id="IPR050640">
    <property type="entry name" value="Bact_2-comp_sensor_kinase"/>
</dbReference>
<keyword evidence="8" id="KW-0812">Transmembrane</keyword>
<dbReference type="Gene3D" id="6.10.340.10">
    <property type="match status" value="1"/>
</dbReference>
<dbReference type="InterPro" id="IPR010559">
    <property type="entry name" value="Sig_transdc_His_kin_internal"/>
</dbReference>
<evidence type="ECO:0000313" key="12">
    <source>
        <dbReference type="Proteomes" id="UP000095558"/>
    </source>
</evidence>
<proteinExistence type="predicted"/>
<dbReference type="EC" id="2.7.13.3" evidence="3"/>
<keyword evidence="7" id="KW-0902">Two-component regulatory system</keyword>
<keyword evidence="6 11" id="KW-0418">Kinase</keyword>
<dbReference type="EMBL" id="CYZV01000033">
    <property type="protein sequence ID" value="CUO59123.1"/>
    <property type="molecule type" value="Genomic_DNA"/>
</dbReference>
<dbReference type="Proteomes" id="UP000095558">
    <property type="component" value="Unassembled WGS sequence"/>
</dbReference>
<keyword evidence="8" id="KW-0472">Membrane</keyword>
<dbReference type="InterPro" id="IPR003594">
    <property type="entry name" value="HATPase_dom"/>
</dbReference>
<dbReference type="Pfam" id="PF02518">
    <property type="entry name" value="HATPase_c"/>
    <property type="match status" value="1"/>
</dbReference>
<keyword evidence="5 11" id="KW-0808">Transferase</keyword>
<dbReference type="SUPFAM" id="SSF158472">
    <property type="entry name" value="HAMP domain-like"/>
    <property type="match status" value="1"/>
</dbReference>
<dbReference type="OrthoDB" id="9809348at2"/>
<evidence type="ECO:0000313" key="11">
    <source>
        <dbReference type="EMBL" id="CUO59123.1"/>
    </source>
</evidence>
<feature type="transmembrane region" description="Helical" evidence="8">
    <location>
        <begin position="12"/>
        <end position="31"/>
    </location>
</feature>
<dbReference type="RefSeq" id="WP_055277480.1">
    <property type="nucleotide sequence ID" value="NZ_CYZV01000033.1"/>
</dbReference>
<gene>
    <name evidence="11" type="primary">yesM2</name>
    <name evidence="11" type="ORF">ERS852470_02783</name>
</gene>
<comment type="catalytic activity">
    <reaction evidence="1">
        <text>ATP + protein L-histidine = ADP + protein N-phospho-L-histidine.</text>
        <dbReference type="EC" id="2.7.13.3"/>
    </reaction>
</comment>
<evidence type="ECO:0000256" key="4">
    <source>
        <dbReference type="ARBA" id="ARBA00022553"/>
    </source>
</evidence>
<reference evidence="11 12" key="1">
    <citation type="submission" date="2015-09" db="EMBL/GenBank/DDBJ databases">
        <authorList>
            <consortium name="Pathogen Informatics"/>
        </authorList>
    </citation>
    <scope>NUCLEOTIDE SEQUENCE [LARGE SCALE GENOMIC DNA]</scope>
    <source>
        <strain evidence="11 12">2789STDY5834855</strain>
    </source>
</reference>
<dbReference type="AlphaFoldDB" id="A0A174G9N6"/>
<evidence type="ECO:0000256" key="8">
    <source>
        <dbReference type="SAM" id="Phobius"/>
    </source>
</evidence>
<evidence type="ECO:0000256" key="5">
    <source>
        <dbReference type="ARBA" id="ARBA00022679"/>
    </source>
</evidence>
<dbReference type="PROSITE" id="PS50885">
    <property type="entry name" value="HAMP"/>
    <property type="match status" value="1"/>
</dbReference>
<dbReference type="GO" id="GO:0016020">
    <property type="term" value="C:membrane"/>
    <property type="evidence" value="ECO:0007669"/>
    <property type="project" value="UniProtKB-SubCell"/>
</dbReference>
<dbReference type="Pfam" id="PF06580">
    <property type="entry name" value="His_kinase"/>
    <property type="match status" value="1"/>
</dbReference>
<dbReference type="PROSITE" id="PS50109">
    <property type="entry name" value="HIS_KIN"/>
    <property type="match status" value="1"/>
</dbReference>
<keyword evidence="8" id="KW-1133">Transmembrane helix</keyword>
<feature type="transmembrane region" description="Helical" evidence="8">
    <location>
        <begin position="279"/>
        <end position="303"/>
    </location>
</feature>
<organism evidence="11 12">
    <name type="scientific">Clostridium disporicum</name>
    <dbReference type="NCBI Taxonomy" id="84024"/>
    <lineage>
        <taxon>Bacteria</taxon>
        <taxon>Bacillati</taxon>
        <taxon>Bacillota</taxon>
        <taxon>Clostridia</taxon>
        <taxon>Eubacteriales</taxon>
        <taxon>Clostridiaceae</taxon>
        <taxon>Clostridium</taxon>
    </lineage>
</organism>
<sequence length="584" mass="67767">MINNYSIKTKLFSIFFFAVLIPMLTSNLIIYNNISNNIIKEQKDEMKAIIQRVVLNLDRVMQDSISVSNQLYRSKVVDDFISMKYEDPIEFYEGYMYMLDNNFLRYYYNSQNEYSITIYTDNETISNSSDMVKLTSKIKRNKWYKDFINSNKKVNISSSYNEDGDIGISLVKKLDYFSYDNEKILKIDMNYNSILKEIISEYNNFGVDIYICNDKHILFSNNELNSNKLKVSTIDEIIPKDILLEQEYEINGYNGICNIIVTAEKDIYNKIFNNNKIKLIIICLLILNLLIPTIVILMVSYSITNRLSLLTLHLKKVKNGEFDTIDNNVGKDEIGSVMDNFNLMVVKIEDLIDVILKKDIEQKELELAKNRAELKALQSQINPHFMFNTLESIRMRSLIKGEEETAFIIENLAKLLRQTINWGEDNIKISDEIGFVNNYLAIQKYRFGDRLDFNVNILPICNNIRIPKLSILTFVENSCIHGMEGVAYNVQIGIDIIIEDDYLYICIADNGKGISVEKLNEIQHKINNCSFELINGGRGLGLLNVYMRLQRYSNNTMKFNIESNESYGTTIKIQLPVSEDMRCL</sequence>
<name>A0A174G9N6_9CLOT</name>
<keyword evidence="4" id="KW-0597">Phosphoprotein</keyword>
<evidence type="ECO:0000256" key="7">
    <source>
        <dbReference type="ARBA" id="ARBA00023012"/>
    </source>
</evidence>
<evidence type="ECO:0000259" key="9">
    <source>
        <dbReference type="PROSITE" id="PS50109"/>
    </source>
</evidence>
<dbReference type="InterPro" id="IPR004358">
    <property type="entry name" value="Sig_transdc_His_kin-like_C"/>
</dbReference>
<dbReference type="SMART" id="SM00304">
    <property type="entry name" value="HAMP"/>
    <property type="match status" value="1"/>
</dbReference>
<comment type="subcellular location">
    <subcellularLocation>
        <location evidence="2">Membrane</location>
    </subcellularLocation>
</comment>